<keyword evidence="1" id="KW-1133">Transmembrane helix</keyword>
<reference evidence="2 3" key="1">
    <citation type="submission" date="2016-11" db="EMBL/GenBank/DDBJ databases">
        <title>The macronuclear genome of Stentor coeruleus: a giant cell with tiny introns.</title>
        <authorList>
            <person name="Slabodnick M."/>
            <person name="Ruby J.G."/>
            <person name="Reiff S.B."/>
            <person name="Swart E.C."/>
            <person name="Gosai S."/>
            <person name="Prabakaran S."/>
            <person name="Witkowska E."/>
            <person name="Larue G.E."/>
            <person name="Fisher S."/>
            <person name="Freeman R.M."/>
            <person name="Gunawardena J."/>
            <person name="Chu W."/>
            <person name="Stover N.A."/>
            <person name="Gregory B.D."/>
            <person name="Nowacki M."/>
            <person name="Derisi J."/>
            <person name="Roy S.W."/>
            <person name="Marshall W.F."/>
            <person name="Sood P."/>
        </authorList>
    </citation>
    <scope>NUCLEOTIDE SEQUENCE [LARGE SCALE GENOMIC DNA]</scope>
    <source>
        <strain evidence="2">WM001</strain>
    </source>
</reference>
<accession>A0A1R2BEC5</accession>
<evidence type="ECO:0000313" key="2">
    <source>
        <dbReference type="EMBL" id="OMJ75112.1"/>
    </source>
</evidence>
<sequence length="186" mass="21063">MVFGLLAVLALVTSQDFPTENKAEKFNACYYITKLKLSLEKEILDSVVQNLGDQEKAGNRISTDMLMKCYAVIDFDTAIYVIQQGESLVLEDRLDDLVKVDLESYKPDDIGLSEVHMKFYEEIKKVKEEAEIAADKAPVQPPPLPPVGLWYVGIVIVIFSGFMFWASRKVLATPQKNKDRKRKKAN</sequence>
<feature type="transmembrane region" description="Helical" evidence="1">
    <location>
        <begin position="148"/>
        <end position="166"/>
    </location>
</feature>
<evidence type="ECO:0000313" key="3">
    <source>
        <dbReference type="Proteomes" id="UP000187209"/>
    </source>
</evidence>
<keyword evidence="3" id="KW-1185">Reference proteome</keyword>
<comment type="caution">
    <text evidence="2">The sequence shown here is derived from an EMBL/GenBank/DDBJ whole genome shotgun (WGS) entry which is preliminary data.</text>
</comment>
<gene>
    <name evidence="2" type="ORF">SteCoe_25809</name>
</gene>
<keyword evidence="1" id="KW-0472">Membrane</keyword>
<dbReference type="Proteomes" id="UP000187209">
    <property type="component" value="Unassembled WGS sequence"/>
</dbReference>
<evidence type="ECO:0000256" key="1">
    <source>
        <dbReference type="SAM" id="Phobius"/>
    </source>
</evidence>
<dbReference type="AlphaFoldDB" id="A0A1R2BEC5"/>
<proteinExistence type="predicted"/>
<keyword evidence="1" id="KW-0812">Transmembrane</keyword>
<organism evidence="2 3">
    <name type="scientific">Stentor coeruleus</name>
    <dbReference type="NCBI Taxonomy" id="5963"/>
    <lineage>
        <taxon>Eukaryota</taxon>
        <taxon>Sar</taxon>
        <taxon>Alveolata</taxon>
        <taxon>Ciliophora</taxon>
        <taxon>Postciliodesmatophora</taxon>
        <taxon>Heterotrichea</taxon>
        <taxon>Heterotrichida</taxon>
        <taxon>Stentoridae</taxon>
        <taxon>Stentor</taxon>
    </lineage>
</organism>
<name>A0A1R2BEC5_9CILI</name>
<protein>
    <submittedName>
        <fullName evidence="2">Uncharacterized protein</fullName>
    </submittedName>
</protein>
<dbReference type="EMBL" id="MPUH01000709">
    <property type="protein sequence ID" value="OMJ75112.1"/>
    <property type="molecule type" value="Genomic_DNA"/>
</dbReference>